<feature type="non-terminal residue" evidence="1">
    <location>
        <position position="1"/>
    </location>
</feature>
<gene>
    <name evidence="1" type="ORF">M514_03275</name>
</gene>
<accession>A0A085NL41</accession>
<proteinExistence type="predicted"/>
<organism evidence="1">
    <name type="scientific">Trichuris suis</name>
    <name type="common">pig whipworm</name>
    <dbReference type="NCBI Taxonomy" id="68888"/>
    <lineage>
        <taxon>Eukaryota</taxon>
        <taxon>Metazoa</taxon>
        <taxon>Ecdysozoa</taxon>
        <taxon>Nematoda</taxon>
        <taxon>Enoplea</taxon>
        <taxon>Dorylaimia</taxon>
        <taxon>Trichinellida</taxon>
        <taxon>Trichuridae</taxon>
        <taxon>Trichuris</taxon>
    </lineage>
</organism>
<dbReference type="EMBL" id="KL367489">
    <property type="protein sequence ID" value="KFD70187.1"/>
    <property type="molecule type" value="Genomic_DNA"/>
</dbReference>
<sequence>LFELACSNFLNTSCYCSGTISKWRLLRIVEVFVFAAFLCKPFVASIPRCSLFFNRLLPMGKDECQKEPPTMADNSLTDSLFPEVDEYISLMTKVVETITLYKAEYRALDMRCSLLAAQLQPLVREASALRVCRDQHYALECSRPLMLRIGALTEQVNELSAMKMAILAKINQAIVENRAKVRQLCVTSWRCNINKHP</sequence>
<dbReference type="AlphaFoldDB" id="A0A085NL41"/>
<reference evidence="1" key="1">
    <citation type="journal article" date="2014" name="Nat. Genet.">
        <title>Genome and transcriptome of the porcine whipworm Trichuris suis.</title>
        <authorList>
            <person name="Jex A.R."/>
            <person name="Nejsum P."/>
            <person name="Schwarz E.M."/>
            <person name="Hu L."/>
            <person name="Young N.D."/>
            <person name="Hall R.S."/>
            <person name="Korhonen P.K."/>
            <person name="Liao S."/>
            <person name="Thamsborg S."/>
            <person name="Xia J."/>
            <person name="Xu P."/>
            <person name="Wang S."/>
            <person name="Scheerlinck J.P."/>
            <person name="Hofmann A."/>
            <person name="Sternberg P.W."/>
            <person name="Wang J."/>
            <person name="Gasser R.B."/>
        </authorList>
    </citation>
    <scope>NUCLEOTIDE SEQUENCE [LARGE SCALE GENOMIC DNA]</scope>
    <source>
        <strain evidence="1">DCEP-RM93F</strain>
    </source>
</reference>
<protein>
    <submittedName>
        <fullName evidence="1">Uncharacterized protein</fullName>
    </submittedName>
</protein>
<evidence type="ECO:0000313" key="1">
    <source>
        <dbReference type="EMBL" id="KFD70187.1"/>
    </source>
</evidence>
<name>A0A085NL41_9BILA</name>
<dbReference type="Proteomes" id="UP000030758">
    <property type="component" value="Unassembled WGS sequence"/>
</dbReference>